<dbReference type="PANTHER" id="PTHR37015">
    <property type="entry name" value="REVERSE TRANSCRIPTASE DOMAIN-CONTAINING PROTEIN"/>
    <property type="match status" value="1"/>
</dbReference>
<dbReference type="EMBL" id="ML986926">
    <property type="protein sequence ID" value="KAF2257568.1"/>
    <property type="molecule type" value="Genomic_DNA"/>
</dbReference>
<gene>
    <name evidence="2" type="ORF">CC78DRAFT_483147</name>
</gene>
<sequence>MASFPRPFVPPILKEAAELKIDELNRSKEAFKNRYYGNPSIPAAGNNPLERVMALLEEMKKQDSHLEDDLDLSAMTRFIEQAKNDRSISELKILRFERQLLDKISVESNRLDVSSFHAELLREAIESENDSELMTVKLEKTALEDEFEMVEGELETAFESFEKHAFTAKETDADKLEQYLENLFEKDAGKKALRRIRNAMGQYGENFIDGFEELDEDDLEWCIKDIIQDSLISEDKKKTLQEYLQSPIAFRELKSTLLMKIRSARQWNWQDATKGLPITTRKDPEGKYRIVVNEGIVDTLLLRCIALGWSIKLRAVLTELIADTSVWIREQCVPVDELERREYYLFPPRPPKKKGNTRIWPYWRVIDNERFLNYKSDIFLSRLPRYEGVVPYVPSLQETQADLMKYLAAELRIREAFDGKAHMLAGNFHSFASSLPHKTILTLLKFVGVPELWIDFFTRFLAAPLNMGPVLRSTPDQVLTRKCGVPTTHGMDILFGELALFFLDFAIHKETKSYLYRLHNNWHFVGNTEQCATASRIVHEFGEHLGLAEAHSFQPSRTSIGFVNFLAGPGKPVSFVIDYNSVEAYAVKAKKQLAACASVIDWIRTWNLTVGNYASHLFGPLINAFGKDHLEAVIKAYNRIHEIIFEGSNLTNHLRRLTAERIRISLLDPPSSFEALLYLPTAYGGLGVQNPYITLNLAKPIMEDPASDMKIYLTHEKSFYDLAKSIFDSMTPEARERKLEGIFEDDKARQESVFTSRSVHEFMTFAEFTAYRGALEYPLLQEYPPYRPFHPRTTPPNMSSEYLNLLQERIEYVPHPRKVYKNVNKLAGPDMKMWNKLSGEERWVVQLYFEECVERYGGLEIWNREMAPVEVLKVVRGEEDDYEDDMSVSDITES</sequence>
<proteinExistence type="predicted"/>
<keyword evidence="3" id="KW-1185">Reference proteome</keyword>
<accession>A0A9P4JZ10</accession>
<evidence type="ECO:0000313" key="2">
    <source>
        <dbReference type="EMBL" id="KAF2257568.1"/>
    </source>
</evidence>
<name>A0A9P4JZ10_9PLEO</name>
<evidence type="ECO:0000256" key="1">
    <source>
        <dbReference type="SAM" id="Coils"/>
    </source>
</evidence>
<dbReference type="OrthoDB" id="74545at2759"/>
<keyword evidence="1" id="KW-0175">Coiled coil</keyword>
<feature type="coiled-coil region" evidence="1">
    <location>
        <begin position="14"/>
        <end position="99"/>
    </location>
</feature>
<reference evidence="3" key="1">
    <citation type="journal article" date="2020" name="Stud. Mycol.">
        <title>101 Dothideomycetes genomes: A test case for predicting lifestyles and emergence of pathogens.</title>
        <authorList>
            <person name="Haridas S."/>
            <person name="Albert R."/>
            <person name="Binder M."/>
            <person name="Bloem J."/>
            <person name="LaButti K."/>
            <person name="Salamov A."/>
            <person name="Andreopoulos B."/>
            <person name="Baker S."/>
            <person name="Barry K."/>
            <person name="Bills G."/>
            <person name="Bluhm B."/>
            <person name="Cannon C."/>
            <person name="Castanera R."/>
            <person name="Culley D."/>
            <person name="Daum C."/>
            <person name="Ezra D."/>
            <person name="Gonzalez J."/>
            <person name="Henrissat B."/>
            <person name="Kuo A."/>
            <person name="Liang C."/>
            <person name="Lipzen A."/>
            <person name="Lutzoni F."/>
            <person name="Magnuson J."/>
            <person name="Mondo S."/>
            <person name="Nolan M."/>
            <person name="Ohm R."/>
            <person name="Pangilinan J."/>
            <person name="Park H.-J."/>
            <person name="Ramirez L."/>
            <person name="Alfaro M."/>
            <person name="Sun H."/>
            <person name="Tritt A."/>
            <person name="Yoshinaga Y."/>
            <person name="Zwiers L.-H."/>
            <person name="Turgeon B."/>
            <person name="Goodwin S."/>
            <person name="Spatafora J."/>
            <person name="Crous P."/>
            <person name="Grigoriev I."/>
        </authorList>
    </citation>
    <scope>NUCLEOTIDE SEQUENCE [LARGE SCALE GENOMIC DNA]</scope>
    <source>
        <strain evidence="3">CBS 304.66</strain>
    </source>
</reference>
<dbReference type="PANTHER" id="PTHR37015:SF2">
    <property type="entry name" value="REVERSE TRANSCRIPTASE DOMAIN-CONTAINING PROTEIN"/>
    <property type="match status" value="1"/>
</dbReference>
<evidence type="ECO:0000313" key="3">
    <source>
        <dbReference type="Proteomes" id="UP000800093"/>
    </source>
</evidence>
<protein>
    <submittedName>
        <fullName evidence="2">Uncharacterized protein</fullName>
    </submittedName>
</protein>
<comment type="caution">
    <text evidence="2">The sequence shown here is derived from an EMBL/GenBank/DDBJ whole genome shotgun (WGS) entry which is preliminary data.</text>
</comment>
<dbReference type="Proteomes" id="UP000800093">
    <property type="component" value="Unassembled WGS sequence"/>
</dbReference>
<dbReference type="AlphaFoldDB" id="A0A9P4JZ10"/>
<organism evidence="2 3">
    <name type="scientific">Lojkania enalia</name>
    <dbReference type="NCBI Taxonomy" id="147567"/>
    <lineage>
        <taxon>Eukaryota</taxon>
        <taxon>Fungi</taxon>
        <taxon>Dikarya</taxon>
        <taxon>Ascomycota</taxon>
        <taxon>Pezizomycotina</taxon>
        <taxon>Dothideomycetes</taxon>
        <taxon>Pleosporomycetidae</taxon>
        <taxon>Pleosporales</taxon>
        <taxon>Pleosporales incertae sedis</taxon>
        <taxon>Lojkania</taxon>
    </lineage>
</organism>